<gene>
    <name evidence="2" type="ORF">Pth03_32160</name>
</gene>
<feature type="region of interest" description="Disordered" evidence="1">
    <location>
        <begin position="1"/>
        <end position="25"/>
    </location>
</feature>
<accession>A0A8J3V042</accession>
<proteinExistence type="predicted"/>
<keyword evidence="3" id="KW-1185">Reference proteome</keyword>
<name>A0A8J3V042_9ACTN</name>
<protein>
    <submittedName>
        <fullName evidence="2">Uncharacterized protein</fullName>
    </submittedName>
</protein>
<evidence type="ECO:0000256" key="1">
    <source>
        <dbReference type="SAM" id="MobiDB-lite"/>
    </source>
</evidence>
<feature type="compositionally biased region" description="Basic and acidic residues" evidence="1">
    <location>
        <begin position="1"/>
        <end position="11"/>
    </location>
</feature>
<evidence type="ECO:0000313" key="3">
    <source>
        <dbReference type="Proteomes" id="UP000605992"/>
    </source>
</evidence>
<reference evidence="2" key="1">
    <citation type="submission" date="2021-01" db="EMBL/GenBank/DDBJ databases">
        <title>Whole genome shotgun sequence of Planotetraspora thailandica NBRC 104271.</title>
        <authorList>
            <person name="Komaki H."/>
            <person name="Tamura T."/>
        </authorList>
    </citation>
    <scope>NUCLEOTIDE SEQUENCE</scope>
    <source>
        <strain evidence="2">NBRC 104271</strain>
    </source>
</reference>
<dbReference type="AlphaFoldDB" id="A0A8J3V042"/>
<dbReference type="EMBL" id="BOOR01000021">
    <property type="protein sequence ID" value="GII54827.1"/>
    <property type="molecule type" value="Genomic_DNA"/>
</dbReference>
<sequence>MEPDLGDHPGDAGRAPLTVRPAPEITPISGAGLKVVDLQTENNGTATDGAHSLLNVIEGGTDP</sequence>
<comment type="caution">
    <text evidence="2">The sequence shown here is derived from an EMBL/GenBank/DDBJ whole genome shotgun (WGS) entry which is preliminary data.</text>
</comment>
<evidence type="ECO:0000313" key="2">
    <source>
        <dbReference type="EMBL" id="GII54827.1"/>
    </source>
</evidence>
<dbReference type="Proteomes" id="UP000605992">
    <property type="component" value="Unassembled WGS sequence"/>
</dbReference>
<organism evidence="2 3">
    <name type="scientific">Planotetraspora thailandica</name>
    <dbReference type="NCBI Taxonomy" id="487172"/>
    <lineage>
        <taxon>Bacteria</taxon>
        <taxon>Bacillati</taxon>
        <taxon>Actinomycetota</taxon>
        <taxon>Actinomycetes</taxon>
        <taxon>Streptosporangiales</taxon>
        <taxon>Streptosporangiaceae</taxon>
        <taxon>Planotetraspora</taxon>
    </lineage>
</organism>